<reference evidence="1" key="1">
    <citation type="journal article" date="2014" name="Front. Microbiol.">
        <title>High frequency of phylogenetically diverse reductive dehalogenase-homologous genes in deep subseafloor sedimentary metagenomes.</title>
        <authorList>
            <person name="Kawai M."/>
            <person name="Futagami T."/>
            <person name="Toyoda A."/>
            <person name="Takaki Y."/>
            <person name="Nishi S."/>
            <person name="Hori S."/>
            <person name="Arai W."/>
            <person name="Tsubouchi T."/>
            <person name="Morono Y."/>
            <person name="Uchiyama I."/>
            <person name="Ito T."/>
            <person name="Fujiyama A."/>
            <person name="Inagaki F."/>
            <person name="Takami H."/>
        </authorList>
    </citation>
    <scope>NUCLEOTIDE SEQUENCE</scope>
    <source>
        <strain evidence="1">Expedition CK06-06</strain>
    </source>
</reference>
<organism evidence="1">
    <name type="scientific">marine sediment metagenome</name>
    <dbReference type="NCBI Taxonomy" id="412755"/>
    <lineage>
        <taxon>unclassified sequences</taxon>
        <taxon>metagenomes</taxon>
        <taxon>ecological metagenomes</taxon>
    </lineage>
</organism>
<comment type="caution">
    <text evidence="1">The sequence shown here is derived from an EMBL/GenBank/DDBJ whole genome shotgun (WGS) entry which is preliminary data.</text>
</comment>
<feature type="non-terminal residue" evidence="1">
    <location>
        <position position="1"/>
    </location>
</feature>
<gene>
    <name evidence="1" type="ORF">S03H2_30870</name>
</gene>
<dbReference type="EMBL" id="BARU01018693">
    <property type="protein sequence ID" value="GAH59418.1"/>
    <property type="molecule type" value="Genomic_DNA"/>
</dbReference>
<protein>
    <submittedName>
        <fullName evidence="1">Uncharacterized protein</fullName>
    </submittedName>
</protein>
<name>X1IPD8_9ZZZZ</name>
<evidence type="ECO:0000313" key="1">
    <source>
        <dbReference type="EMBL" id="GAH59418.1"/>
    </source>
</evidence>
<proteinExistence type="predicted"/>
<dbReference type="AlphaFoldDB" id="X1IPD8"/>
<accession>X1IPD8</accession>
<sequence>HKYSERVAQEEREQPQIITPPHRRLKFELGVVRPKRQKTAEELRVHYKQIDYYKDQALKLTKEFHRLLDEGTSAEAEDALQKEQEAWRKVNELLS</sequence>